<keyword evidence="2" id="KW-0540">Nuclease</keyword>
<keyword evidence="2" id="KW-0255">Endonuclease</keyword>
<dbReference type="GO" id="GO:0005829">
    <property type="term" value="C:cytosol"/>
    <property type="evidence" value="ECO:0007669"/>
    <property type="project" value="TreeGrafter"/>
</dbReference>
<name>A0A2J0Q8K7_9BACT</name>
<dbReference type="EMBL" id="PCXQ01000001">
    <property type="protein sequence ID" value="PJE51568.1"/>
    <property type="molecule type" value="Genomic_DNA"/>
</dbReference>
<dbReference type="InterPro" id="IPR050742">
    <property type="entry name" value="Helicase_Restrict-Modif_Enz"/>
</dbReference>
<dbReference type="Pfam" id="PF04851">
    <property type="entry name" value="ResIII"/>
    <property type="match status" value="1"/>
</dbReference>
<reference evidence="2 3" key="1">
    <citation type="submission" date="2017-09" db="EMBL/GenBank/DDBJ databases">
        <title>Depth-based differentiation of microbial function through sediment-hosted aquifers and enrichment of novel symbionts in the deep terrestrial subsurface.</title>
        <authorList>
            <person name="Probst A.J."/>
            <person name="Ladd B."/>
            <person name="Jarett J.K."/>
            <person name="Geller-Mcgrath D.E."/>
            <person name="Sieber C.M."/>
            <person name="Emerson J.B."/>
            <person name="Anantharaman K."/>
            <person name="Thomas B.C."/>
            <person name="Malmstrom R."/>
            <person name="Stieglmeier M."/>
            <person name="Klingl A."/>
            <person name="Woyke T."/>
            <person name="Ryan C.M."/>
            <person name="Banfield J.F."/>
        </authorList>
    </citation>
    <scope>NUCLEOTIDE SEQUENCE [LARGE SCALE GENOMIC DNA]</scope>
    <source>
        <strain evidence="2">CG10_big_fil_rev_8_21_14_0_10_36_16</strain>
    </source>
</reference>
<evidence type="ECO:0000313" key="3">
    <source>
        <dbReference type="Proteomes" id="UP000228496"/>
    </source>
</evidence>
<sequence>MALHPKFPQSPHEILNPDLRWFPADETLREQGYARLLPPLVDQLRRKVKEWRDADYEGASETSKALLKWWFKIDHPRENTDGETFLFQYYFGQREAVETTIYLHEVAKVKDKYDLIRFDSSGAVSAGMFEESWLRFVIKMATGSGKTKVLSLLLAWSFFHKLYEEDSKLARNFLVITPNIIVLDRIRSDFDGLKIFFEDPVLPDNGFAGQNWRDDFQLTLHIQDEIGVVKKTGNIFLTNIHRVYESNSSAASFEDENTARYFLGEKPVGATNESKVDLGVIVRDIDELVVLNDEAHHIHDGRLAWFKSIEDIHNRLKMKGKELSLQIDVTATPRHNNGAIFVQTISDYPLVEAIHQNVVKRPVLPDSASRAKLQEHKSSKFSEKYKDYVHLGYLEWKKVYDEHIKLGKKAVLFLMTDDTKNGDEVAEYLENTYPEFKNSVLVIHTKNNGEISESATGKNEEELKKLREAANKIDNFDNPYKAIVSVLMLKEGWDVRNVTTIVGLRPYSSKSNILPEQTLGRGLRRMYRNEEVPELVSVVGTDAFMDFVESIKSEGVELEHRKMGEGTEPKAPLVVEVDNENTKKDIPRLDIQIPILTPRIYREYKNLSDLDVSTFGHKKVKLKEFSEEEKREIIFRDITSGDITHKTELDSNFIPDYQSVIGYFTNVIMKELRLFSGYDILYGQVKEFIENNLFDKKIQLDDLNALRNLSELEASKTVTETFKKKINELTVVDKGEAEIQNYIKISKSRPFVVKDQAYLVPKKSAFNKIVGDGHFELEFAGFLDGVEDIISYAKNYFAVNFRIDYRNASGDISNYYPDFFVKVSEKEVYIIETKGREDLDDVEKIKRLEQWIKDVNSIQNDVKYKMLYIKQEDWDKLSQKPKSFDEAARLWEK</sequence>
<dbReference type="Proteomes" id="UP000228496">
    <property type="component" value="Unassembled WGS sequence"/>
</dbReference>
<evidence type="ECO:0000313" key="2">
    <source>
        <dbReference type="EMBL" id="PJE51568.1"/>
    </source>
</evidence>
<dbReference type="InterPro" id="IPR006935">
    <property type="entry name" value="Helicase/UvrB_N"/>
</dbReference>
<dbReference type="SUPFAM" id="SSF52540">
    <property type="entry name" value="P-loop containing nucleoside triphosphate hydrolases"/>
    <property type="match status" value="1"/>
</dbReference>
<dbReference type="GO" id="GO:0016787">
    <property type="term" value="F:hydrolase activity"/>
    <property type="evidence" value="ECO:0007669"/>
    <property type="project" value="InterPro"/>
</dbReference>
<dbReference type="PANTHER" id="PTHR47396">
    <property type="entry name" value="TYPE I RESTRICTION ENZYME ECOKI R PROTEIN"/>
    <property type="match status" value="1"/>
</dbReference>
<proteinExistence type="predicted"/>
<dbReference type="GO" id="GO:0004519">
    <property type="term" value="F:endonuclease activity"/>
    <property type="evidence" value="ECO:0007669"/>
    <property type="project" value="UniProtKB-KW"/>
</dbReference>
<dbReference type="GO" id="GO:0005524">
    <property type="term" value="F:ATP binding"/>
    <property type="evidence" value="ECO:0007669"/>
    <property type="project" value="InterPro"/>
</dbReference>
<protein>
    <submittedName>
        <fullName evidence="2">Type III restriction endonuclease subunit R</fullName>
    </submittedName>
</protein>
<accession>A0A2J0Q8K7</accession>
<gene>
    <name evidence="2" type="ORF">COV29_00205</name>
</gene>
<dbReference type="PANTHER" id="PTHR47396:SF1">
    <property type="entry name" value="ATP-DEPENDENT HELICASE IRC3-RELATED"/>
    <property type="match status" value="1"/>
</dbReference>
<organism evidence="2 3">
    <name type="scientific">Candidatus Yanofskybacteria bacterium CG10_big_fil_rev_8_21_14_0_10_36_16</name>
    <dbReference type="NCBI Taxonomy" id="1975096"/>
    <lineage>
        <taxon>Bacteria</taxon>
        <taxon>Candidatus Yanofskyibacteriota</taxon>
    </lineage>
</organism>
<dbReference type="GO" id="GO:0003677">
    <property type="term" value="F:DNA binding"/>
    <property type="evidence" value="ECO:0007669"/>
    <property type="project" value="InterPro"/>
</dbReference>
<dbReference type="Gene3D" id="3.40.50.300">
    <property type="entry name" value="P-loop containing nucleotide triphosphate hydrolases"/>
    <property type="match status" value="2"/>
</dbReference>
<evidence type="ECO:0000259" key="1">
    <source>
        <dbReference type="Pfam" id="PF04851"/>
    </source>
</evidence>
<feature type="domain" description="Helicase/UvrB N-terminal" evidence="1">
    <location>
        <begin position="131"/>
        <end position="334"/>
    </location>
</feature>
<comment type="caution">
    <text evidence="2">The sequence shown here is derived from an EMBL/GenBank/DDBJ whole genome shotgun (WGS) entry which is preliminary data.</text>
</comment>
<dbReference type="InterPro" id="IPR027417">
    <property type="entry name" value="P-loop_NTPase"/>
</dbReference>
<dbReference type="AlphaFoldDB" id="A0A2J0Q8K7"/>
<keyword evidence="2" id="KW-0378">Hydrolase</keyword>